<dbReference type="InterPro" id="IPR012848">
    <property type="entry name" value="Aspartic_peptidase_N"/>
</dbReference>
<keyword evidence="5" id="KW-1185">Reference proteome</keyword>
<dbReference type="AlphaFoldDB" id="A0A665TQ59"/>
<dbReference type="InterPro" id="IPR001461">
    <property type="entry name" value="Aspartic_peptidase_A1"/>
</dbReference>
<evidence type="ECO:0000313" key="5">
    <source>
        <dbReference type="Proteomes" id="UP000472264"/>
    </source>
</evidence>
<protein>
    <submittedName>
        <fullName evidence="3">Cathepsin E-like</fullName>
    </submittedName>
</protein>
<sequence>AIKQVGQPICSSLLNHSRFKSHILDPPRVPLRRVRSIRSQLRAEGLLEEFMKHHRPDAFNRRYAHEKIYNFMDAQYYGEISLGTPEQNFSVVFDTGSRPDHLDPGDREGILAD</sequence>
<dbReference type="Gene3D" id="2.40.70.10">
    <property type="entry name" value="Acid Proteases"/>
    <property type="match status" value="1"/>
</dbReference>
<dbReference type="InterPro" id="IPR021109">
    <property type="entry name" value="Peptidase_aspartic_dom_sf"/>
</dbReference>
<dbReference type="GO" id="GO:0004190">
    <property type="term" value="F:aspartic-type endopeptidase activity"/>
    <property type="evidence" value="ECO:0007669"/>
    <property type="project" value="InterPro"/>
</dbReference>
<dbReference type="PROSITE" id="PS51767">
    <property type="entry name" value="PEPTIDASE_A1"/>
    <property type="match status" value="1"/>
</dbReference>
<dbReference type="Pfam" id="PF07966">
    <property type="entry name" value="A1_Propeptide"/>
    <property type="match status" value="1"/>
</dbReference>
<gene>
    <name evidence="3" type="primary">LOC115037176</name>
</gene>
<dbReference type="GO" id="GO:0006508">
    <property type="term" value="P:proteolysis"/>
    <property type="evidence" value="ECO:0007669"/>
    <property type="project" value="InterPro"/>
</dbReference>
<reference evidence="4" key="1">
    <citation type="submission" date="2021-04" db="EMBL/GenBank/DDBJ databases">
        <authorList>
            <consortium name="Wellcome Sanger Institute Data Sharing"/>
        </authorList>
    </citation>
    <scope>NUCLEOTIDE SEQUENCE [LARGE SCALE GENOMIC DNA]</scope>
</reference>
<dbReference type="Gene3D" id="6.10.140.60">
    <property type="match status" value="1"/>
</dbReference>
<dbReference type="InterPro" id="IPR033121">
    <property type="entry name" value="PEPTIDASE_A1"/>
</dbReference>
<reference evidence="4" key="2">
    <citation type="submission" date="2025-05" db="UniProtKB">
        <authorList>
            <consortium name="Ensembl"/>
        </authorList>
    </citation>
    <scope>IDENTIFICATION</scope>
</reference>
<dbReference type="Proteomes" id="UP000472264">
    <property type="component" value="Chromosome 23"/>
</dbReference>
<evidence type="ECO:0000313" key="3">
    <source>
        <dbReference type="Ensembl" id="ENSENLP00000008714.1"/>
    </source>
</evidence>
<proteinExistence type="inferred from homology"/>
<dbReference type="OMA" id="EPMAYKD"/>
<dbReference type="PANTHER" id="PTHR47966:SF37">
    <property type="entry name" value="CATHEPSIN E-A-LIKE"/>
    <property type="match status" value="1"/>
</dbReference>
<dbReference type="Ensembl" id="ENSENLT00000009431.1">
    <property type="protein sequence ID" value="ENSENLP00000008997.1"/>
    <property type="gene ID" value="ENSENLG00000004336.1"/>
</dbReference>
<name>A0A665TQ59_ECHNA</name>
<evidence type="ECO:0000256" key="1">
    <source>
        <dbReference type="ARBA" id="ARBA00007447"/>
    </source>
</evidence>
<feature type="domain" description="Peptidase A1" evidence="2">
    <location>
        <begin position="76"/>
        <end position="113"/>
    </location>
</feature>
<dbReference type="PANTHER" id="PTHR47966">
    <property type="entry name" value="BETA-SITE APP-CLEAVING ENZYME, ISOFORM A-RELATED"/>
    <property type="match status" value="1"/>
</dbReference>
<dbReference type="Ensembl" id="ENSENLT00000009138.1">
    <property type="protein sequence ID" value="ENSENLP00000008714.1"/>
    <property type="gene ID" value="ENSENLG00000003924.1"/>
</dbReference>
<evidence type="ECO:0000313" key="4">
    <source>
        <dbReference type="Ensembl" id="ENSENLP00000008997.1"/>
    </source>
</evidence>
<dbReference type="Pfam" id="PF00026">
    <property type="entry name" value="Asp"/>
    <property type="match status" value="1"/>
</dbReference>
<evidence type="ECO:0000259" key="2">
    <source>
        <dbReference type="PROSITE" id="PS51767"/>
    </source>
</evidence>
<accession>A0A665TQ59</accession>
<dbReference type="SUPFAM" id="SSF50630">
    <property type="entry name" value="Acid proteases"/>
    <property type="match status" value="1"/>
</dbReference>
<organism evidence="4 5">
    <name type="scientific">Echeneis naucrates</name>
    <name type="common">Live sharksucker</name>
    <dbReference type="NCBI Taxonomy" id="173247"/>
    <lineage>
        <taxon>Eukaryota</taxon>
        <taxon>Metazoa</taxon>
        <taxon>Chordata</taxon>
        <taxon>Craniata</taxon>
        <taxon>Vertebrata</taxon>
        <taxon>Euteleostomi</taxon>
        <taxon>Actinopterygii</taxon>
        <taxon>Neopterygii</taxon>
        <taxon>Teleostei</taxon>
        <taxon>Neoteleostei</taxon>
        <taxon>Acanthomorphata</taxon>
        <taxon>Carangaria</taxon>
        <taxon>Carangiformes</taxon>
        <taxon>Echeneidae</taxon>
        <taxon>Echeneis</taxon>
    </lineage>
</organism>
<comment type="similarity">
    <text evidence="1">Belongs to the peptidase A1 family.</text>
</comment>